<dbReference type="PANTHER" id="PTHR32494">
    <property type="entry name" value="ALLANTOATE DEIMINASE-RELATED"/>
    <property type="match status" value="1"/>
</dbReference>
<accession>A0ABS0F529</accession>
<dbReference type="GO" id="GO:0016787">
    <property type="term" value="F:hydrolase activity"/>
    <property type="evidence" value="ECO:0007669"/>
    <property type="project" value="UniProtKB-KW"/>
</dbReference>
<feature type="domain" description="Peptidase M20 dimerisation" evidence="3">
    <location>
        <begin position="224"/>
        <end position="321"/>
    </location>
</feature>
<dbReference type="SUPFAM" id="SSF53187">
    <property type="entry name" value="Zn-dependent exopeptidases"/>
    <property type="match status" value="1"/>
</dbReference>
<evidence type="ECO:0000313" key="4">
    <source>
        <dbReference type="EMBL" id="MBF8378368.1"/>
    </source>
</evidence>
<dbReference type="Pfam" id="PF01546">
    <property type="entry name" value="Peptidase_M20"/>
    <property type="match status" value="1"/>
</dbReference>
<evidence type="ECO:0000256" key="1">
    <source>
        <dbReference type="ARBA" id="ARBA00006153"/>
    </source>
</evidence>
<dbReference type="PIRSF" id="PIRSF001235">
    <property type="entry name" value="Amidase_carbamoylase"/>
    <property type="match status" value="1"/>
</dbReference>
<protein>
    <submittedName>
        <fullName evidence="4">Zn-dependent hydrolase</fullName>
    </submittedName>
</protein>
<dbReference type="Gene3D" id="3.30.70.360">
    <property type="match status" value="1"/>
</dbReference>
<evidence type="ECO:0000256" key="2">
    <source>
        <dbReference type="ARBA" id="ARBA00022801"/>
    </source>
</evidence>
<gene>
    <name evidence="4" type="ORF">IW967_10910</name>
</gene>
<dbReference type="SUPFAM" id="SSF55031">
    <property type="entry name" value="Bacterial exopeptidase dimerisation domain"/>
    <property type="match status" value="1"/>
</dbReference>
<dbReference type="CDD" id="cd03884">
    <property type="entry name" value="M20_bAS"/>
    <property type="match status" value="1"/>
</dbReference>
<dbReference type="NCBIfam" id="TIGR01879">
    <property type="entry name" value="hydantase"/>
    <property type="match status" value="1"/>
</dbReference>
<dbReference type="PANTHER" id="PTHR32494:SF5">
    <property type="entry name" value="ALLANTOATE AMIDOHYDROLASE"/>
    <property type="match status" value="1"/>
</dbReference>
<dbReference type="InterPro" id="IPR036264">
    <property type="entry name" value="Bact_exopeptidase_dim_dom"/>
</dbReference>
<dbReference type="RefSeq" id="WP_195867863.1">
    <property type="nucleotide sequence ID" value="NZ_JADPKZ010000044.1"/>
</dbReference>
<dbReference type="InterPro" id="IPR011650">
    <property type="entry name" value="Peptidase_M20_dimer"/>
</dbReference>
<evidence type="ECO:0000259" key="3">
    <source>
        <dbReference type="Pfam" id="PF07687"/>
    </source>
</evidence>
<dbReference type="InterPro" id="IPR002933">
    <property type="entry name" value="Peptidase_M20"/>
</dbReference>
<dbReference type="InterPro" id="IPR010158">
    <property type="entry name" value="Amidase_Cbmase"/>
</dbReference>
<dbReference type="Proteomes" id="UP000642910">
    <property type="component" value="Unassembled WGS sequence"/>
</dbReference>
<dbReference type="Pfam" id="PF07687">
    <property type="entry name" value="M20_dimer"/>
    <property type="match status" value="1"/>
</dbReference>
<comment type="similarity">
    <text evidence="1">Belongs to the peptidase M20 family.</text>
</comment>
<organism evidence="4 5">
    <name type="scientific">Alicyclobacillus mali</name>
    <name type="common">ex Roth et al. 2021</name>
    <dbReference type="NCBI Taxonomy" id="1123961"/>
    <lineage>
        <taxon>Bacteria</taxon>
        <taxon>Bacillati</taxon>
        <taxon>Bacillota</taxon>
        <taxon>Bacilli</taxon>
        <taxon>Bacillales</taxon>
        <taxon>Alicyclobacillaceae</taxon>
        <taxon>Alicyclobacillus</taxon>
    </lineage>
</organism>
<keyword evidence="5" id="KW-1185">Reference proteome</keyword>
<name>A0ABS0F529_9BACL</name>
<proteinExistence type="inferred from homology"/>
<dbReference type="Gene3D" id="3.40.630.10">
    <property type="entry name" value="Zn peptidases"/>
    <property type="match status" value="1"/>
</dbReference>
<keyword evidence="2 4" id="KW-0378">Hydrolase</keyword>
<evidence type="ECO:0000313" key="5">
    <source>
        <dbReference type="Proteomes" id="UP000642910"/>
    </source>
</evidence>
<sequence>MSISHKPNLRPSAQSLGHEAVQLLHSLAQFGSVPEGGITRLVYTPAWREAQAWLEREMTSRGLLTFWDDVGNLYGRSEPASPGGRRILTGSHVDTVRQGGCFDGAAGIVASLIAVSWLRATYGPPNLPLDVVSFAEEEGVRFPVAFWGSSNALAAAEGREPTPLPRVLDEDGIDIERAIRDANLPPASRRSRQPVGAYVELHVEQGSKLEEAGVDIGVVTAIVGQRRYWVEVVGRAGHAGTMSMQARVDAMACACSLLNELLERAAAIPDLTLTAGQWHVEPNAVNVIPGRVTFSLDVRHSSERQLDLFACEIERVCSNITAERRASVRLTSWMNQAPVPMNPSIIALISSAGNDAGWSSMPVLSGAGHDAQTFAGSVPSGMIFVPSRGGVSHAPDEFTSSDALGRGIEVLIRVLYALAYETYLP</sequence>
<dbReference type="EMBL" id="JADPKZ010000044">
    <property type="protein sequence ID" value="MBF8378368.1"/>
    <property type="molecule type" value="Genomic_DNA"/>
</dbReference>
<reference evidence="4 5" key="1">
    <citation type="submission" date="2020-11" db="EMBL/GenBank/DDBJ databases">
        <title>Genomic insight of Alicyclobacillus mali FL 18 reveals a new arsenic-resistant strain, with potential in environmental biotechnology.</title>
        <authorList>
            <person name="Fiorentino G."/>
            <person name="Gallo G."/>
            <person name="Aulitto M."/>
        </authorList>
    </citation>
    <scope>NUCLEOTIDE SEQUENCE [LARGE SCALE GENOMIC DNA]</scope>
    <source>
        <strain evidence="4 5">FL 18</strain>
    </source>
</reference>
<comment type="caution">
    <text evidence="4">The sequence shown here is derived from an EMBL/GenBank/DDBJ whole genome shotgun (WGS) entry which is preliminary data.</text>
</comment>